<dbReference type="InterPro" id="IPR046348">
    <property type="entry name" value="SIS_dom_sf"/>
</dbReference>
<keyword evidence="3" id="KW-1185">Reference proteome</keyword>
<dbReference type="InterPro" id="IPR035472">
    <property type="entry name" value="RpiR-like_SIS"/>
</dbReference>
<dbReference type="Proteomes" id="UP000070195">
    <property type="component" value="Unassembled WGS sequence"/>
</dbReference>
<dbReference type="PATRIC" id="fig|1698262.3.peg.165"/>
<protein>
    <recommendedName>
        <fullName evidence="1">SIS domain-containing protein</fullName>
    </recommendedName>
</protein>
<evidence type="ECO:0000313" key="3">
    <source>
        <dbReference type="Proteomes" id="UP000070195"/>
    </source>
</evidence>
<dbReference type="Pfam" id="PF13580">
    <property type="entry name" value="SIS_2"/>
    <property type="match status" value="1"/>
</dbReference>
<dbReference type="Gene3D" id="3.40.50.10490">
    <property type="entry name" value="Glucose-6-phosphate isomerase like protein, domain 1"/>
    <property type="match status" value="1"/>
</dbReference>
<evidence type="ECO:0000259" key="1">
    <source>
        <dbReference type="PROSITE" id="PS51464"/>
    </source>
</evidence>
<dbReference type="AlphaFoldDB" id="A0A133UBI9"/>
<gene>
    <name evidence="2" type="ORF">AKJ63_01275</name>
</gene>
<dbReference type="SUPFAM" id="SSF53697">
    <property type="entry name" value="SIS domain"/>
    <property type="match status" value="1"/>
</dbReference>
<proteinExistence type="predicted"/>
<dbReference type="GO" id="GO:1901135">
    <property type="term" value="P:carbohydrate derivative metabolic process"/>
    <property type="evidence" value="ECO:0007669"/>
    <property type="project" value="InterPro"/>
</dbReference>
<dbReference type="PANTHER" id="PTHR30390:SF7">
    <property type="entry name" value="PHOSPHOHEPTOSE ISOMERASE"/>
    <property type="match status" value="1"/>
</dbReference>
<dbReference type="EMBL" id="LHXM01000020">
    <property type="protein sequence ID" value="KXA91552.1"/>
    <property type="molecule type" value="Genomic_DNA"/>
</dbReference>
<dbReference type="PROSITE" id="PS51464">
    <property type="entry name" value="SIS"/>
    <property type="match status" value="1"/>
</dbReference>
<sequence>MGKKAHEKFANEIKDMLEEIDETQTDKIVEAAEIVSDCIKKDGIVHTFGTGHSHMIAEEAFFRAGTLAPVNAILEPSLTGQQQVIKSTYTERMEGWGEIILDYVDPDPKDVFIVISNSGRNAAPIELAQEAKVRSHKVIAITSKTYSENVPSRHSSGKKLMDIAELVIDNCGKLGDISVELEDLEPKVGPTSTITGVYILDSIMVQAESNLSKKMEEPPVFWSGNLPQGMEKNEKFMKKYKDRIHNW</sequence>
<name>A0A133UBI9_9EURY</name>
<evidence type="ECO:0000313" key="2">
    <source>
        <dbReference type="EMBL" id="KXA91552.1"/>
    </source>
</evidence>
<dbReference type="InterPro" id="IPR001347">
    <property type="entry name" value="SIS_dom"/>
</dbReference>
<dbReference type="NCBIfam" id="NF002805">
    <property type="entry name" value="PRK02947.1"/>
    <property type="match status" value="1"/>
</dbReference>
<dbReference type="GO" id="GO:0097367">
    <property type="term" value="F:carbohydrate derivative binding"/>
    <property type="evidence" value="ECO:0007669"/>
    <property type="project" value="InterPro"/>
</dbReference>
<feature type="domain" description="SIS" evidence="1">
    <location>
        <begin position="35"/>
        <end position="213"/>
    </location>
</feature>
<dbReference type="InterPro" id="IPR050099">
    <property type="entry name" value="SIS_GmhA/DiaA_subfam"/>
</dbReference>
<organism evidence="2 3">
    <name type="scientific">candidate division MSBL1 archaeon SCGC-AAA259D18</name>
    <dbReference type="NCBI Taxonomy" id="1698262"/>
    <lineage>
        <taxon>Archaea</taxon>
        <taxon>Methanobacteriati</taxon>
        <taxon>Methanobacteriota</taxon>
        <taxon>candidate division MSBL1</taxon>
    </lineage>
</organism>
<comment type="caution">
    <text evidence="2">The sequence shown here is derived from an EMBL/GenBank/DDBJ whole genome shotgun (WGS) entry which is preliminary data.</text>
</comment>
<dbReference type="CDD" id="cd05013">
    <property type="entry name" value="SIS_RpiR"/>
    <property type="match status" value="1"/>
</dbReference>
<reference evidence="2 3" key="1">
    <citation type="journal article" date="2016" name="Sci. Rep.">
        <title>Metabolic traits of an uncultured archaeal lineage -MSBL1- from brine pools of the Red Sea.</title>
        <authorList>
            <person name="Mwirichia R."/>
            <person name="Alam I."/>
            <person name="Rashid M."/>
            <person name="Vinu M."/>
            <person name="Ba-Alawi W."/>
            <person name="Anthony Kamau A."/>
            <person name="Kamanda Ngugi D."/>
            <person name="Goker M."/>
            <person name="Klenk H.P."/>
            <person name="Bajic V."/>
            <person name="Stingl U."/>
        </authorList>
    </citation>
    <scope>NUCLEOTIDE SEQUENCE [LARGE SCALE GENOMIC DNA]</scope>
    <source>
        <strain evidence="2">SCGC-AAA259D18</strain>
    </source>
</reference>
<dbReference type="PANTHER" id="PTHR30390">
    <property type="entry name" value="SEDOHEPTULOSE 7-PHOSPHATE ISOMERASE / DNAA INITIATOR-ASSOCIATING FACTOR FOR REPLICATION INITIATION"/>
    <property type="match status" value="1"/>
</dbReference>
<accession>A0A133UBI9</accession>